<gene>
    <name evidence="2" type="ORF">CWS72_17515</name>
</gene>
<feature type="compositionally biased region" description="Pro residues" evidence="1">
    <location>
        <begin position="14"/>
        <end position="23"/>
    </location>
</feature>
<keyword evidence="3" id="KW-1185">Reference proteome</keyword>
<name>A0A2N3PS70_9PROT</name>
<dbReference type="AlphaFoldDB" id="A0A2N3PS70"/>
<dbReference type="EMBL" id="PIUM01000022">
    <property type="protein sequence ID" value="PKU23224.1"/>
    <property type="molecule type" value="Genomic_DNA"/>
</dbReference>
<dbReference type="Proteomes" id="UP000233293">
    <property type="component" value="Unassembled WGS sequence"/>
</dbReference>
<accession>A0A2N3PS70</accession>
<feature type="compositionally biased region" description="Polar residues" evidence="1">
    <location>
        <begin position="34"/>
        <end position="49"/>
    </location>
</feature>
<feature type="region of interest" description="Disordered" evidence="1">
    <location>
        <begin position="1"/>
        <end position="77"/>
    </location>
</feature>
<feature type="compositionally biased region" description="Basic and acidic residues" evidence="1">
    <location>
        <begin position="53"/>
        <end position="69"/>
    </location>
</feature>
<reference evidence="3" key="1">
    <citation type="submission" date="2017-12" db="EMBL/GenBank/DDBJ databases">
        <title>Draft genome sequence of Telmatospirillum siberiense 26-4b1T, an acidotolerant peatland alphaproteobacterium potentially involved in sulfur cycling.</title>
        <authorList>
            <person name="Hausmann B."/>
            <person name="Pjevac P."/>
            <person name="Schreck K."/>
            <person name="Herbold C.W."/>
            <person name="Daims H."/>
            <person name="Wagner M."/>
            <person name="Pester M."/>
            <person name="Loy A."/>
        </authorList>
    </citation>
    <scope>NUCLEOTIDE SEQUENCE [LARGE SCALE GENOMIC DNA]</scope>
    <source>
        <strain evidence="3">26-4b1</strain>
    </source>
</reference>
<protein>
    <submittedName>
        <fullName evidence="2">Uncharacterized protein</fullName>
    </submittedName>
</protein>
<proteinExistence type="predicted"/>
<evidence type="ECO:0000256" key="1">
    <source>
        <dbReference type="SAM" id="MobiDB-lite"/>
    </source>
</evidence>
<comment type="caution">
    <text evidence="2">The sequence shown here is derived from an EMBL/GenBank/DDBJ whole genome shotgun (WGS) entry which is preliminary data.</text>
</comment>
<organism evidence="2 3">
    <name type="scientific">Telmatospirillum siberiense</name>
    <dbReference type="NCBI Taxonomy" id="382514"/>
    <lineage>
        <taxon>Bacteria</taxon>
        <taxon>Pseudomonadati</taxon>
        <taxon>Pseudomonadota</taxon>
        <taxon>Alphaproteobacteria</taxon>
        <taxon>Rhodospirillales</taxon>
        <taxon>Rhodospirillaceae</taxon>
        <taxon>Telmatospirillum</taxon>
    </lineage>
</organism>
<evidence type="ECO:0000313" key="3">
    <source>
        <dbReference type="Proteomes" id="UP000233293"/>
    </source>
</evidence>
<sequence>MLLLSGCETARFPVPEPKPPIPPAAAEASPPNATTQNVPAVSKQQSTAKSAHRRGEDKNGDGKKEENRTSPEQPSVQLIGLDETAVQAQLGAPTIVEDHPPGKIWRFRNRNCVLNLAFYPEVETRAFRVLSYEVTSDDHNAGAKQLCETKFGATVATE</sequence>
<feature type="compositionally biased region" description="Low complexity" evidence="1">
    <location>
        <begin position="24"/>
        <end position="33"/>
    </location>
</feature>
<evidence type="ECO:0000313" key="2">
    <source>
        <dbReference type="EMBL" id="PKU23224.1"/>
    </source>
</evidence>